<dbReference type="PANTHER" id="PTHR39153:SF1">
    <property type="entry name" value="AGR244WP"/>
    <property type="match status" value="1"/>
</dbReference>
<keyword evidence="1" id="KW-1133">Transmembrane helix</keyword>
<proteinExistence type="predicted"/>
<dbReference type="Proteomes" id="UP001306508">
    <property type="component" value="Unassembled WGS sequence"/>
</dbReference>
<keyword evidence="1" id="KW-0812">Transmembrane</keyword>
<comment type="caution">
    <text evidence="2">The sequence shown here is derived from an EMBL/GenBank/DDBJ whole genome shotgun (WGS) entry which is preliminary data.</text>
</comment>
<protein>
    <submittedName>
        <fullName evidence="2">Uncharacterized protein</fullName>
    </submittedName>
</protein>
<keyword evidence="1" id="KW-0472">Membrane</keyword>
<organism evidence="2 3">
    <name type="scientific">Arxiozyma heterogenica</name>
    <dbReference type="NCBI Taxonomy" id="278026"/>
    <lineage>
        <taxon>Eukaryota</taxon>
        <taxon>Fungi</taxon>
        <taxon>Dikarya</taxon>
        <taxon>Ascomycota</taxon>
        <taxon>Saccharomycotina</taxon>
        <taxon>Saccharomycetes</taxon>
        <taxon>Saccharomycetales</taxon>
        <taxon>Saccharomycetaceae</taxon>
        <taxon>Arxiozyma</taxon>
    </lineage>
</organism>
<evidence type="ECO:0000313" key="3">
    <source>
        <dbReference type="Proteomes" id="UP001306508"/>
    </source>
</evidence>
<sequence length="128" mass="14283">MSNGRLQPVHYDKETLKELTKQIAYASIIGGAKGALFSVTSALILTKTSRIFRTLRLPLKIFYHCAIISSGIILSGEAQVNKFQSQYYQNELQKRQKLLDEAADNGVFLDENYISKSVISADQGRVAK</sequence>
<dbReference type="PANTHER" id="PTHR39153">
    <property type="entry name" value="AGR244WP"/>
    <property type="match status" value="1"/>
</dbReference>
<dbReference type="EMBL" id="JAWIZZ010000006">
    <property type="protein sequence ID" value="KAK5782320.1"/>
    <property type="molecule type" value="Genomic_DNA"/>
</dbReference>
<accession>A0AAN7WPK0</accession>
<keyword evidence="3" id="KW-1185">Reference proteome</keyword>
<reference evidence="3" key="1">
    <citation type="submission" date="2023-07" db="EMBL/GenBank/DDBJ databases">
        <title>A draft genome of Kazachstania heterogenica Y-27499.</title>
        <authorList>
            <person name="Donic C."/>
            <person name="Kralova J.S."/>
            <person name="Fidel L."/>
            <person name="Ben-Dor S."/>
            <person name="Jung S."/>
        </authorList>
    </citation>
    <scope>NUCLEOTIDE SEQUENCE [LARGE SCALE GENOMIC DNA]</scope>
    <source>
        <strain evidence="3">Y27499</strain>
    </source>
</reference>
<gene>
    <name evidence="2" type="ORF">RI543_000255</name>
</gene>
<evidence type="ECO:0000256" key="1">
    <source>
        <dbReference type="SAM" id="Phobius"/>
    </source>
</evidence>
<evidence type="ECO:0000313" key="2">
    <source>
        <dbReference type="EMBL" id="KAK5782320.1"/>
    </source>
</evidence>
<dbReference type="AlphaFoldDB" id="A0AAN7WPK0"/>
<dbReference type="InterPro" id="IPR038882">
    <property type="entry name" value="Rcf3"/>
</dbReference>
<feature type="transmembrane region" description="Helical" evidence="1">
    <location>
        <begin position="23"/>
        <end position="45"/>
    </location>
</feature>
<name>A0AAN7WPK0_9SACH</name>